<dbReference type="Proteomes" id="UP001589810">
    <property type="component" value="Unassembled WGS sequence"/>
</dbReference>
<reference evidence="3 4" key="1">
    <citation type="submission" date="2024-09" db="EMBL/GenBank/DDBJ databases">
        <authorList>
            <person name="Sun Q."/>
            <person name="Mori K."/>
        </authorList>
    </citation>
    <scope>NUCLEOTIDE SEQUENCE [LARGE SCALE GENOMIC DNA]</scope>
    <source>
        <strain evidence="3 4">TBRC 1432</strain>
    </source>
</reference>
<sequence>MTSVLTIRDVPDDVKAALTLEARERGQSLQAYLLAVLKQQAAFSRNRQLLVEIERDLAEGGGAGDDAPDAADVLDAARREAGHSGRRTHGDGGAA</sequence>
<dbReference type="EMBL" id="JBHLUD010000001">
    <property type="protein sequence ID" value="MFC0540971.1"/>
    <property type="molecule type" value="Genomic_DNA"/>
</dbReference>
<dbReference type="InterPro" id="IPR053853">
    <property type="entry name" value="FitA-like_RHH"/>
</dbReference>
<dbReference type="InterPro" id="IPR010985">
    <property type="entry name" value="Ribbon_hlx_hlx"/>
</dbReference>
<dbReference type="SUPFAM" id="SSF47598">
    <property type="entry name" value="Ribbon-helix-helix"/>
    <property type="match status" value="1"/>
</dbReference>
<evidence type="ECO:0000259" key="2">
    <source>
        <dbReference type="Pfam" id="PF22513"/>
    </source>
</evidence>
<gene>
    <name evidence="3" type="ORF">ACFFH7_05735</name>
</gene>
<accession>A0ABV6MM85</accession>
<keyword evidence="4" id="KW-1185">Reference proteome</keyword>
<evidence type="ECO:0000313" key="3">
    <source>
        <dbReference type="EMBL" id="MFC0540971.1"/>
    </source>
</evidence>
<protein>
    <recommendedName>
        <fullName evidence="2">Antitoxin FitA-like ribbon-helix-helix domain-containing protein</fullName>
    </recommendedName>
</protein>
<evidence type="ECO:0000256" key="1">
    <source>
        <dbReference type="SAM" id="MobiDB-lite"/>
    </source>
</evidence>
<dbReference type="RefSeq" id="WP_273939809.1">
    <property type="nucleotide sequence ID" value="NZ_CP097263.1"/>
</dbReference>
<name>A0ABV6MM85_9PSEU</name>
<feature type="domain" description="Antitoxin FitA-like ribbon-helix-helix" evidence="2">
    <location>
        <begin position="5"/>
        <end position="40"/>
    </location>
</feature>
<organism evidence="3 4">
    <name type="scientific">Kutzneria chonburiensis</name>
    <dbReference type="NCBI Taxonomy" id="1483604"/>
    <lineage>
        <taxon>Bacteria</taxon>
        <taxon>Bacillati</taxon>
        <taxon>Actinomycetota</taxon>
        <taxon>Actinomycetes</taxon>
        <taxon>Pseudonocardiales</taxon>
        <taxon>Pseudonocardiaceae</taxon>
        <taxon>Kutzneria</taxon>
    </lineage>
</organism>
<evidence type="ECO:0000313" key="4">
    <source>
        <dbReference type="Proteomes" id="UP001589810"/>
    </source>
</evidence>
<feature type="region of interest" description="Disordered" evidence="1">
    <location>
        <begin position="58"/>
        <end position="95"/>
    </location>
</feature>
<dbReference type="Pfam" id="PF22513">
    <property type="entry name" value="FitA-like_RHH"/>
    <property type="match status" value="1"/>
</dbReference>
<comment type="caution">
    <text evidence="3">The sequence shown here is derived from an EMBL/GenBank/DDBJ whole genome shotgun (WGS) entry which is preliminary data.</text>
</comment>
<proteinExistence type="predicted"/>